<dbReference type="Pfam" id="PF00155">
    <property type="entry name" value="Aminotran_1_2"/>
    <property type="match status" value="1"/>
</dbReference>
<evidence type="ECO:0000313" key="13">
    <source>
        <dbReference type="EMBL" id="NXS49342.1"/>
    </source>
</evidence>
<evidence type="ECO:0000313" key="14">
    <source>
        <dbReference type="Proteomes" id="UP000528411"/>
    </source>
</evidence>
<dbReference type="GO" id="GO:0030170">
    <property type="term" value="F:pyridoxal phosphate binding"/>
    <property type="evidence" value="ECO:0007669"/>
    <property type="project" value="InterPro"/>
</dbReference>
<comment type="similarity">
    <text evidence="2">Belongs to the class-II pyridoxal-phosphate-dependent aminotransferase family.</text>
</comment>
<dbReference type="EMBL" id="VYZW01057131">
    <property type="protein sequence ID" value="NXS49342.1"/>
    <property type="molecule type" value="Genomic_DNA"/>
</dbReference>
<protein>
    <recommendedName>
        <fullName evidence="9">2-amino-3-ketobutyrate coenzyme A ligase, mitochondrial</fullName>
        <ecNumber evidence="8">2.3.1.29</ecNumber>
    </recommendedName>
    <alternativeName>
        <fullName evidence="10">Aminoacetone synthase</fullName>
    </alternativeName>
    <alternativeName>
        <fullName evidence="11">Glycine acetyltransferase</fullName>
    </alternativeName>
</protein>
<dbReference type="OrthoDB" id="10263824at2759"/>
<dbReference type="Proteomes" id="UP000528411">
    <property type="component" value="Unassembled WGS sequence"/>
</dbReference>
<dbReference type="InterPro" id="IPR004839">
    <property type="entry name" value="Aminotransferase_I/II_large"/>
</dbReference>
<comment type="caution">
    <text evidence="13">The sequence shown here is derived from an EMBL/GenBank/DDBJ whole genome shotgun (WGS) entry which is preliminary data.</text>
</comment>
<keyword evidence="6" id="KW-0012">Acyltransferase</keyword>
<evidence type="ECO:0000256" key="1">
    <source>
        <dbReference type="ARBA" id="ARBA00001933"/>
    </source>
</evidence>
<dbReference type="NCBIfam" id="TIGR01822">
    <property type="entry name" value="2am3keto_CoA"/>
    <property type="match status" value="1"/>
</dbReference>
<sequence>MWRGAAVRVLRGGGAGSPRTASGTAAAQLRRRLESELEDIRGAGTWKSERVIASRQGPHLRLAGGGAGEYGAAGSALGLFPRRDARASSLSLPAGILNFCANNYLGLSSHPEVIRAAVEALEKFGAGLSSVRFICGTQSIHKDLEEKIARFHQREDAILYASCFDANAGIFEALLTPEDAVLSDELNHASIIDGIRLCKANKYRYKHMDMQDLEAKLQDAQKHRLRLVATDGAFSMDGDIAPLREICQLAQKYDALVFIDECHATGFLGPNGRGTDELLGVMDKVTIINSTLGKALGGAAGGYTTGPKPLIDLLRQRSRPYLFSNSLPPAVVGCASKALDLLMESNAIAQSMAAKTQRFRSKMTAAGFSISGKDHPICPVMLGDARLAAVMAEDMLNRGIYVIGFSYPVVPKGKARIRVQISAVHSDEDIDRCVEAFTEVGRKHGALP</sequence>
<dbReference type="PANTHER" id="PTHR13693">
    <property type="entry name" value="CLASS II AMINOTRANSFERASE/8-AMINO-7-OXONONANOATE SYNTHASE"/>
    <property type="match status" value="1"/>
</dbReference>
<evidence type="ECO:0000259" key="12">
    <source>
        <dbReference type="Pfam" id="PF00155"/>
    </source>
</evidence>
<evidence type="ECO:0000256" key="11">
    <source>
        <dbReference type="ARBA" id="ARBA00078624"/>
    </source>
</evidence>
<dbReference type="AlphaFoldDB" id="A0A7L2UTY3"/>
<dbReference type="FunFam" id="3.90.1150.10:FF:000004">
    <property type="entry name" value="2-amino-3-ketobutyrate coenzyme A ligase"/>
    <property type="match status" value="1"/>
</dbReference>
<comment type="cofactor">
    <cofactor evidence="1">
        <name>pyridoxal 5'-phosphate</name>
        <dbReference type="ChEBI" id="CHEBI:597326"/>
    </cofactor>
</comment>
<evidence type="ECO:0000256" key="9">
    <source>
        <dbReference type="ARBA" id="ARBA00069660"/>
    </source>
</evidence>
<dbReference type="NCBIfam" id="NF005394">
    <property type="entry name" value="PRK06939.1"/>
    <property type="match status" value="1"/>
</dbReference>
<proteinExistence type="inferred from homology"/>
<evidence type="ECO:0000256" key="8">
    <source>
        <dbReference type="ARBA" id="ARBA00067076"/>
    </source>
</evidence>
<feature type="non-terminal residue" evidence="13">
    <location>
        <position position="448"/>
    </location>
</feature>
<evidence type="ECO:0000256" key="4">
    <source>
        <dbReference type="ARBA" id="ARBA00022898"/>
    </source>
</evidence>
<dbReference type="InterPro" id="IPR015422">
    <property type="entry name" value="PyrdxlP-dep_Trfase_small"/>
</dbReference>
<dbReference type="GO" id="GO:0006567">
    <property type="term" value="P:L-threonine catabolic process"/>
    <property type="evidence" value="ECO:0007669"/>
    <property type="project" value="InterPro"/>
</dbReference>
<dbReference type="InterPro" id="IPR050087">
    <property type="entry name" value="AON_synthase_class-II"/>
</dbReference>
<dbReference type="CDD" id="cd06454">
    <property type="entry name" value="KBL_like"/>
    <property type="match status" value="1"/>
</dbReference>
<dbReference type="PROSITE" id="PS00599">
    <property type="entry name" value="AA_TRANSFER_CLASS_2"/>
    <property type="match status" value="1"/>
</dbReference>
<name>A0A7L2UTY3_BALRX</name>
<dbReference type="EC" id="2.3.1.29" evidence="8"/>
<dbReference type="Gene3D" id="3.90.1150.10">
    <property type="entry name" value="Aspartate Aminotransferase, domain 1"/>
    <property type="match status" value="1"/>
</dbReference>
<accession>A0A7L2UTY3</accession>
<comment type="catalytic activity">
    <reaction evidence="7">
        <text>glycine + acetyl-CoA = (2S)-2-amino-3-oxobutanoate + CoA</text>
        <dbReference type="Rhea" id="RHEA:20736"/>
        <dbReference type="ChEBI" id="CHEBI:57287"/>
        <dbReference type="ChEBI" id="CHEBI:57288"/>
        <dbReference type="ChEBI" id="CHEBI:57305"/>
        <dbReference type="ChEBI" id="CHEBI:78948"/>
        <dbReference type="EC" id="2.3.1.29"/>
    </reaction>
    <physiologicalReaction direction="right-to-left" evidence="7">
        <dbReference type="Rhea" id="RHEA:20738"/>
    </physiologicalReaction>
</comment>
<dbReference type="InterPro" id="IPR015424">
    <property type="entry name" value="PyrdxlP-dep_Trfase"/>
</dbReference>
<dbReference type="InterPro" id="IPR015421">
    <property type="entry name" value="PyrdxlP-dep_Trfase_major"/>
</dbReference>
<keyword evidence="14" id="KW-1185">Reference proteome</keyword>
<dbReference type="InterPro" id="IPR011282">
    <property type="entry name" value="2am3keto_CoA_ligase"/>
</dbReference>
<reference evidence="13 14" key="1">
    <citation type="submission" date="2019-09" db="EMBL/GenBank/DDBJ databases">
        <title>Bird 10,000 Genomes (B10K) Project - Family phase.</title>
        <authorList>
            <person name="Zhang G."/>
        </authorList>
    </citation>
    <scope>NUCLEOTIDE SEQUENCE [LARGE SCALE GENOMIC DNA]</scope>
    <source>
        <strain evidence="13">B10K-DU-012-56</strain>
    </source>
</reference>
<dbReference type="PANTHER" id="PTHR13693:SF102">
    <property type="entry name" value="2-AMINO-3-KETOBUTYRATE COENZYME A LIGASE, MITOCHONDRIAL"/>
    <property type="match status" value="1"/>
</dbReference>
<keyword evidence="3" id="KW-0808">Transferase</keyword>
<evidence type="ECO:0000256" key="3">
    <source>
        <dbReference type="ARBA" id="ARBA00022679"/>
    </source>
</evidence>
<evidence type="ECO:0000256" key="2">
    <source>
        <dbReference type="ARBA" id="ARBA00008392"/>
    </source>
</evidence>
<dbReference type="HAMAP" id="MF_00985">
    <property type="entry name" value="2am3keto_CoA_ligase"/>
    <property type="match status" value="1"/>
</dbReference>
<dbReference type="GO" id="GO:0005829">
    <property type="term" value="C:cytosol"/>
    <property type="evidence" value="ECO:0007669"/>
    <property type="project" value="UniProtKB-ARBA"/>
</dbReference>
<feature type="non-terminal residue" evidence="13">
    <location>
        <position position="1"/>
    </location>
</feature>
<keyword evidence="4" id="KW-0663">Pyridoxal phosphate</keyword>
<dbReference type="GO" id="GO:0008890">
    <property type="term" value="F:glycine C-acetyltransferase activity"/>
    <property type="evidence" value="ECO:0007669"/>
    <property type="project" value="UniProtKB-EC"/>
</dbReference>
<evidence type="ECO:0000256" key="10">
    <source>
        <dbReference type="ARBA" id="ARBA00075633"/>
    </source>
</evidence>
<organism evidence="13 14">
    <name type="scientific">Balaeniceps rex</name>
    <name type="common">Shoebill</name>
    <dbReference type="NCBI Taxonomy" id="33584"/>
    <lineage>
        <taxon>Eukaryota</taxon>
        <taxon>Metazoa</taxon>
        <taxon>Chordata</taxon>
        <taxon>Craniata</taxon>
        <taxon>Vertebrata</taxon>
        <taxon>Euteleostomi</taxon>
        <taxon>Archelosauria</taxon>
        <taxon>Archosauria</taxon>
        <taxon>Dinosauria</taxon>
        <taxon>Saurischia</taxon>
        <taxon>Theropoda</taxon>
        <taxon>Coelurosauria</taxon>
        <taxon>Aves</taxon>
        <taxon>Neognathae</taxon>
        <taxon>Neoaves</taxon>
        <taxon>Aequornithes</taxon>
        <taxon>Pelecaniformes</taxon>
        <taxon>Balaenicipitidae</taxon>
        <taxon>Balaeniceps</taxon>
    </lineage>
</organism>
<gene>
    <name evidence="13" type="primary">Gcat</name>
    <name evidence="13" type="ORF">BALREX_R05070</name>
</gene>
<feature type="domain" description="Aminotransferase class I/classII large" evidence="12">
    <location>
        <begin position="96"/>
        <end position="437"/>
    </location>
</feature>
<dbReference type="GO" id="GO:0005759">
    <property type="term" value="C:mitochondrial matrix"/>
    <property type="evidence" value="ECO:0007669"/>
    <property type="project" value="UniProtKB-ARBA"/>
</dbReference>
<dbReference type="FunFam" id="3.40.640.10:FF:000006">
    <property type="entry name" value="5-aminolevulinate synthase, mitochondrial"/>
    <property type="match status" value="1"/>
</dbReference>
<keyword evidence="5" id="KW-0809">Transit peptide</keyword>
<dbReference type="InterPro" id="IPR001917">
    <property type="entry name" value="Aminotrans_II_pyridoxalP_BS"/>
</dbReference>
<evidence type="ECO:0000256" key="6">
    <source>
        <dbReference type="ARBA" id="ARBA00023315"/>
    </source>
</evidence>
<dbReference type="SUPFAM" id="SSF53383">
    <property type="entry name" value="PLP-dependent transferases"/>
    <property type="match status" value="1"/>
</dbReference>
<evidence type="ECO:0000256" key="5">
    <source>
        <dbReference type="ARBA" id="ARBA00022946"/>
    </source>
</evidence>
<evidence type="ECO:0000256" key="7">
    <source>
        <dbReference type="ARBA" id="ARBA00052559"/>
    </source>
</evidence>
<dbReference type="Gene3D" id="3.40.640.10">
    <property type="entry name" value="Type I PLP-dependent aspartate aminotransferase-like (Major domain)"/>
    <property type="match status" value="1"/>
</dbReference>